<dbReference type="Proteomes" id="UP000618382">
    <property type="component" value="Unassembled WGS sequence"/>
</dbReference>
<name>A0A7Y9FFZ6_9CELL</name>
<comment type="caution">
    <text evidence="4">The sequence shown here is derived from an EMBL/GenBank/DDBJ whole genome shotgun (WGS) entry which is preliminary data.</text>
</comment>
<dbReference type="AlphaFoldDB" id="A0A7Y9FFZ6"/>
<dbReference type="InterPro" id="IPR023485">
    <property type="entry name" value="Ptyr_pPase"/>
</dbReference>
<evidence type="ECO:0000313" key="5">
    <source>
        <dbReference type="Proteomes" id="UP000577956"/>
    </source>
</evidence>
<protein>
    <submittedName>
        <fullName evidence="4">Protein-tyrosine-phosphatase</fullName>
    </submittedName>
</protein>
<evidence type="ECO:0000313" key="6">
    <source>
        <dbReference type="Proteomes" id="UP000618382"/>
    </source>
</evidence>
<dbReference type="GO" id="GO:0046685">
    <property type="term" value="P:response to arsenic-containing substance"/>
    <property type="evidence" value="ECO:0007669"/>
    <property type="project" value="UniProtKB-KW"/>
</dbReference>
<dbReference type="Pfam" id="PF01451">
    <property type="entry name" value="LMWPc"/>
    <property type="match status" value="1"/>
</dbReference>
<gene>
    <name evidence="4" type="ORF">BKA21_002069</name>
    <name evidence="3" type="ORF">Col01nite_17490</name>
</gene>
<dbReference type="Proteomes" id="UP000577956">
    <property type="component" value="Unassembled WGS sequence"/>
</dbReference>
<organism evidence="4 5">
    <name type="scientific">Cellulomonas oligotrophica</name>
    <dbReference type="NCBI Taxonomy" id="931536"/>
    <lineage>
        <taxon>Bacteria</taxon>
        <taxon>Bacillati</taxon>
        <taxon>Actinomycetota</taxon>
        <taxon>Actinomycetes</taxon>
        <taxon>Micrococcales</taxon>
        <taxon>Cellulomonadaceae</taxon>
        <taxon>Cellulomonas</taxon>
    </lineage>
</organism>
<dbReference type="SUPFAM" id="SSF52788">
    <property type="entry name" value="Phosphotyrosine protein phosphatases I"/>
    <property type="match status" value="1"/>
</dbReference>
<feature type="domain" description="Phosphotyrosine protein phosphatase I" evidence="2">
    <location>
        <begin position="3"/>
        <end position="126"/>
    </location>
</feature>
<dbReference type="SMART" id="SM00226">
    <property type="entry name" value="LMWPc"/>
    <property type="match status" value="1"/>
</dbReference>
<evidence type="ECO:0000256" key="1">
    <source>
        <dbReference type="ARBA" id="ARBA00022849"/>
    </source>
</evidence>
<dbReference type="PANTHER" id="PTHR43428">
    <property type="entry name" value="ARSENATE REDUCTASE"/>
    <property type="match status" value="1"/>
</dbReference>
<dbReference type="EMBL" id="BONN01000004">
    <property type="protein sequence ID" value="GIG32590.1"/>
    <property type="molecule type" value="Genomic_DNA"/>
</dbReference>
<evidence type="ECO:0000313" key="3">
    <source>
        <dbReference type="EMBL" id="GIG32590.1"/>
    </source>
</evidence>
<accession>A0A7Y9FFZ6</accession>
<reference evidence="4 5" key="1">
    <citation type="submission" date="2020-07" db="EMBL/GenBank/DDBJ databases">
        <title>Sequencing the genomes of 1000 actinobacteria strains.</title>
        <authorList>
            <person name="Klenk H.-P."/>
        </authorList>
    </citation>
    <scope>NUCLEOTIDE SEQUENCE [LARGE SCALE GENOMIC DNA]</scope>
    <source>
        <strain evidence="4 5">DSM 24482</strain>
    </source>
</reference>
<reference evidence="3 6" key="2">
    <citation type="submission" date="2021-01" db="EMBL/GenBank/DDBJ databases">
        <title>Whole genome shotgun sequence of Cellulomonas oligotrophica NBRC 109435.</title>
        <authorList>
            <person name="Komaki H."/>
            <person name="Tamura T."/>
        </authorList>
    </citation>
    <scope>NUCLEOTIDE SEQUENCE [LARGE SCALE GENOMIC DNA]</scope>
    <source>
        <strain evidence="3 6">NBRC 109435</strain>
    </source>
</reference>
<evidence type="ECO:0000259" key="2">
    <source>
        <dbReference type="SMART" id="SM00226"/>
    </source>
</evidence>
<dbReference type="RefSeq" id="WP_140458129.1">
    <property type="nucleotide sequence ID" value="NZ_BAABFI010000001.1"/>
</dbReference>
<dbReference type="InterPro" id="IPR036196">
    <property type="entry name" value="Ptyr_pPase_sf"/>
</dbReference>
<dbReference type="PANTHER" id="PTHR43428:SF1">
    <property type="entry name" value="ARSENATE REDUCTASE"/>
    <property type="match status" value="1"/>
</dbReference>
<keyword evidence="1" id="KW-0059">Arsenical resistance</keyword>
<proteinExistence type="predicted"/>
<dbReference type="Gene3D" id="3.40.50.2300">
    <property type="match status" value="1"/>
</dbReference>
<keyword evidence="6" id="KW-1185">Reference proteome</keyword>
<dbReference type="EMBL" id="JACCBK010000001">
    <property type="protein sequence ID" value="NYD86520.1"/>
    <property type="molecule type" value="Genomic_DNA"/>
</dbReference>
<evidence type="ECO:0000313" key="4">
    <source>
        <dbReference type="EMBL" id="NYD86520.1"/>
    </source>
</evidence>
<sequence length="130" mass="13723">MAPTVLFVCVHNAGRSQLAAGLAAAHAGDDVRVLSAGTAPDARVSPEALASLAELGIDRSDQVPTLLTPETMAAADVVVALKPGLDLPDHPDVRTWPLPDPAGWDVDGIRPLRDHLRSRVAELVDELRSR</sequence>